<proteinExistence type="predicted"/>
<protein>
    <submittedName>
        <fullName evidence="1">Uncharacterized protein</fullName>
    </submittedName>
</protein>
<reference evidence="1 2" key="2">
    <citation type="journal article" date="1995" name="Appl. Microbiol. Biotechnol.">
        <title>Purification and properties of an alkaline protease from alkalophilic Bacillus sp. KSM-K16.</title>
        <authorList>
            <person name="Kobayashi T."/>
            <person name="Hakamada Y."/>
            <person name="Adachi S."/>
            <person name="Hitomi J."/>
            <person name="Yoshimatsu T."/>
            <person name="Koike K."/>
            <person name="Kawai S."/>
            <person name="Ito S."/>
        </authorList>
    </citation>
    <scope>NUCLEOTIDE SEQUENCE [LARGE SCALE GENOMIC DNA]</scope>
    <source>
        <strain evidence="1 2">KSM-K16</strain>
    </source>
</reference>
<name>Q5WKQ5_SHOC1</name>
<dbReference type="EMBL" id="AP006627">
    <property type="protein sequence ID" value="BAD63050.1"/>
    <property type="molecule type" value="Genomic_DNA"/>
</dbReference>
<sequence>MPMSSKSLCVTTYVFGNYKRYIPYFVYSVLKSYPTYFVKVFSYDNLSKKETDSLERIKQHLSSSFEIKENYYTDKISKASEGKARRFLLPHSEFKGFTYAYIGDIDFLIVKEEPSLLDSHIKHCQDIGLPYSNQVRPQSRRLTGLHFFKVKEYFEKMEPVINEYIDAPEKIEAAFRTGIRNEEFLYNLIEQTIGFGKMNDHHYRPHHGFHLGILRSGVDSFKSYVDNGPKNKFHQLPKYAVLKKALLRYYNDPLFKEIERINPIKEVQILKKLLRQH</sequence>
<dbReference type="STRING" id="66692.ABC0510"/>
<reference evidence="1 2" key="1">
    <citation type="journal article" date="1994" name="J. Ferment. Bioeng.">
        <title>Molecular cloning and nucleotide sequence of the gene for an alkaline protease from the alkalophilic Bacillus sp. KSM-K16.</title>
        <authorList>
            <person name="Hakamada Y."/>
            <person name="Kobayashi T."/>
            <person name="Hitomi J."/>
            <person name="Kawai S."/>
            <person name="Ito S."/>
        </authorList>
    </citation>
    <scope>NUCLEOTIDE SEQUENCE [LARGE SCALE GENOMIC DNA]</scope>
    <source>
        <strain evidence="1 2">KSM-K16</strain>
    </source>
</reference>
<evidence type="ECO:0000313" key="2">
    <source>
        <dbReference type="Proteomes" id="UP000001168"/>
    </source>
</evidence>
<dbReference type="eggNOG" id="ENOG5033MAT">
    <property type="taxonomic scope" value="Bacteria"/>
</dbReference>
<dbReference type="AlphaFoldDB" id="Q5WKQ5"/>
<organism evidence="1 2">
    <name type="scientific">Shouchella clausii (strain KSM-K16)</name>
    <name type="common">Alkalihalobacillus clausii</name>
    <dbReference type="NCBI Taxonomy" id="66692"/>
    <lineage>
        <taxon>Bacteria</taxon>
        <taxon>Bacillati</taxon>
        <taxon>Bacillota</taxon>
        <taxon>Bacilli</taxon>
        <taxon>Bacillales</taxon>
        <taxon>Bacillaceae</taxon>
        <taxon>Shouchella</taxon>
    </lineage>
</organism>
<keyword evidence="2" id="KW-1185">Reference proteome</keyword>
<evidence type="ECO:0000313" key="1">
    <source>
        <dbReference type="EMBL" id="BAD63050.1"/>
    </source>
</evidence>
<reference evidence="1 2" key="5">
    <citation type="journal article" date="2007" name="Extremophiles">
        <title>Intragenomic diversity of the V1 regions of 16S rRNA genes in high-alkaline protease-producing Bacillus clausii spp.</title>
        <authorList>
            <person name="Kageyama Y."/>
            <person name="Takaki Y."/>
            <person name="Shimamura S."/>
            <person name="Nishi S."/>
            <person name="Nogi Y."/>
            <person name="Uchimura K."/>
            <person name="Kobayashi T."/>
            <person name="Hitomi J."/>
            <person name="Ozaki K."/>
            <person name="Kawai S."/>
            <person name="Ito S."/>
            <person name="Horikoshi K."/>
        </authorList>
    </citation>
    <scope>NUCLEOTIDE SEQUENCE [LARGE SCALE GENOMIC DNA]</scope>
    <source>
        <strain evidence="1 2">KSM-K16</strain>
    </source>
</reference>
<gene>
    <name evidence="1" type="ordered locus">ABC0510</name>
</gene>
<dbReference type="HOGENOM" id="CLU_989848_0_0_9"/>
<reference evidence="1 2" key="3">
    <citation type="journal article" date="1997" name="Protein Eng.">
        <title>High-resolution crystal structure of M-protease: phylogeny aided analysis of the high-alkaline adaptation mechanism.</title>
        <authorList>
            <person name="Shirai T."/>
            <person name="Suzuki A."/>
            <person name="Yamane T."/>
            <person name="Ashida T."/>
            <person name="Kobayashi T."/>
            <person name="Ito S."/>
        </authorList>
    </citation>
    <scope>NUCLEOTIDE SEQUENCE [LARGE SCALE GENOMIC DNA]</scope>
    <source>
        <strain evidence="1 2">KSM-K16</strain>
    </source>
</reference>
<reference evidence="2" key="4">
    <citation type="submission" date="2003-10" db="EMBL/GenBank/DDBJ databases">
        <title>The complete genome sequence of the alkaliphilic Bacillus clausii KSM-K16.</title>
        <authorList>
            <person name="Takaki Y."/>
            <person name="Kageyama Y."/>
            <person name="Shimamura S."/>
            <person name="Suzuki H."/>
            <person name="Nishi S."/>
            <person name="Hatada Y."/>
            <person name="Kawai S."/>
            <person name="Ito S."/>
            <person name="Horikoshi K."/>
        </authorList>
    </citation>
    <scope>NUCLEOTIDE SEQUENCE [LARGE SCALE GENOMIC DNA]</scope>
    <source>
        <strain evidence="2">KSM-K16</strain>
    </source>
</reference>
<dbReference type="Proteomes" id="UP000001168">
    <property type="component" value="Chromosome"/>
</dbReference>
<dbReference type="KEGG" id="bcl:ABC0510"/>
<accession>Q5WKQ5</accession>